<feature type="domain" description="HTH myb-type" evidence="7">
    <location>
        <begin position="125"/>
        <end position="184"/>
    </location>
</feature>
<reference evidence="8 9" key="1">
    <citation type="journal article" date="2020" name="Nat. Food">
        <title>A phased Vanilla planifolia genome enables genetic improvement of flavour and production.</title>
        <authorList>
            <person name="Hasing T."/>
            <person name="Tang H."/>
            <person name="Brym M."/>
            <person name="Khazi F."/>
            <person name="Huang T."/>
            <person name="Chambers A.H."/>
        </authorList>
    </citation>
    <scope>NUCLEOTIDE SEQUENCE [LARGE SCALE GENOMIC DNA]</scope>
    <source>
        <tissue evidence="8">Leaf</tissue>
    </source>
</reference>
<feature type="compositionally biased region" description="Basic and acidic residues" evidence="6">
    <location>
        <begin position="1"/>
        <end position="14"/>
    </location>
</feature>
<dbReference type="AlphaFoldDB" id="A0A835Q6I2"/>
<evidence type="ECO:0000313" key="9">
    <source>
        <dbReference type="Proteomes" id="UP000636800"/>
    </source>
</evidence>
<accession>A0A835Q6I2</accession>
<name>A0A835Q6I2_VANPL</name>
<proteinExistence type="predicted"/>
<evidence type="ECO:0000256" key="6">
    <source>
        <dbReference type="SAM" id="MobiDB-lite"/>
    </source>
</evidence>
<dbReference type="InterPro" id="IPR017930">
    <property type="entry name" value="Myb_dom"/>
</dbReference>
<feature type="region of interest" description="Disordered" evidence="6">
    <location>
        <begin position="1"/>
        <end position="21"/>
    </location>
</feature>
<dbReference type="Pfam" id="PF00249">
    <property type="entry name" value="Myb_DNA-binding"/>
    <property type="match status" value="1"/>
</dbReference>
<keyword evidence="5" id="KW-0539">Nucleus</keyword>
<evidence type="ECO:0000256" key="2">
    <source>
        <dbReference type="ARBA" id="ARBA00023015"/>
    </source>
</evidence>
<dbReference type="PANTHER" id="PTHR31442">
    <property type="entry name" value="HOMEODOMAIN-LIKE SUPERFAMILY PROTEIN-RELATED"/>
    <property type="match status" value="1"/>
</dbReference>
<dbReference type="PROSITE" id="PS51294">
    <property type="entry name" value="HTH_MYB"/>
    <property type="match status" value="1"/>
</dbReference>
<dbReference type="InterPro" id="IPR001005">
    <property type="entry name" value="SANT/Myb"/>
</dbReference>
<evidence type="ECO:0000259" key="7">
    <source>
        <dbReference type="PROSITE" id="PS51294"/>
    </source>
</evidence>
<dbReference type="InterPro" id="IPR009057">
    <property type="entry name" value="Homeodomain-like_sf"/>
</dbReference>
<keyword evidence="9" id="KW-1185">Reference proteome</keyword>
<dbReference type="Gene3D" id="1.10.10.60">
    <property type="entry name" value="Homeodomain-like"/>
    <property type="match status" value="1"/>
</dbReference>
<dbReference type="GO" id="GO:0005634">
    <property type="term" value="C:nucleus"/>
    <property type="evidence" value="ECO:0007669"/>
    <property type="project" value="UniProtKB-SubCell"/>
</dbReference>
<keyword evidence="4" id="KW-0804">Transcription</keyword>
<evidence type="ECO:0000256" key="4">
    <source>
        <dbReference type="ARBA" id="ARBA00023163"/>
    </source>
</evidence>
<evidence type="ECO:0000256" key="3">
    <source>
        <dbReference type="ARBA" id="ARBA00023125"/>
    </source>
</evidence>
<evidence type="ECO:0000313" key="8">
    <source>
        <dbReference type="EMBL" id="KAG0463772.1"/>
    </source>
</evidence>
<keyword evidence="2" id="KW-0805">Transcription regulation</keyword>
<evidence type="ECO:0000256" key="5">
    <source>
        <dbReference type="ARBA" id="ARBA00023242"/>
    </source>
</evidence>
<evidence type="ECO:0000256" key="1">
    <source>
        <dbReference type="ARBA" id="ARBA00004123"/>
    </source>
</evidence>
<dbReference type="GO" id="GO:0003677">
    <property type="term" value="F:DNA binding"/>
    <property type="evidence" value="ECO:0007669"/>
    <property type="project" value="UniProtKB-KW"/>
</dbReference>
<organism evidence="8 9">
    <name type="scientific">Vanilla planifolia</name>
    <name type="common">Vanilla</name>
    <dbReference type="NCBI Taxonomy" id="51239"/>
    <lineage>
        <taxon>Eukaryota</taxon>
        <taxon>Viridiplantae</taxon>
        <taxon>Streptophyta</taxon>
        <taxon>Embryophyta</taxon>
        <taxon>Tracheophyta</taxon>
        <taxon>Spermatophyta</taxon>
        <taxon>Magnoliopsida</taxon>
        <taxon>Liliopsida</taxon>
        <taxon>Asparagales</taxon>
        <taxon>Orchidaceae</taxon>
        <taxon>Vanilloideae</taxon>
        <taxon>Vanilleae</taxon>
        <taxon>Vanilla</taxon>
    </lineage>
</organism>
<dbReference type="Proteomes" id="UP000636800">
    <property type="component" value="Chromosome 10"/>
</dbReference>
<dbReference type="SUPFAM" id="SSF46689">
    <property type="entry name" value="Homeodomain-like"/>
    <property type="match status" value="1"/>
</dbReference>
<keyword evidence="3" id="KW-0238">DNA-binding</keyword>
<dbReference type="GO" id="GO:0003700">
    <property type="term" value="F:DNA-binding transcription factor activity"/>
    <property type="evidence" value="ECO:0007669"/>
    <property type="project" value="InterPro"/>
</dbReference>
<feature type="region of interest" description="Disordered" evidence="6">
    <location>
        <begin position="92"/>
        <end position="120"/>
    </location>
</feature>
<comment type="subcellular location">
    <subcellularLocation>
        <location evidence="1">Nucleus</location>
    </subcellularLocation>
</comment>
<dbReference type="EMBL" id="JADCNL010000010">
    <property type="protein sequence ID" value="KAG0463772.1"/>
    <property type="molecule type" value="Genomic_DNA"/>
</dbReference>
<sequence>MREDFDNGDRDFKDPLSSNGGDLDRILEWEIGLPSSDELIPLSQSLISPELASAFSIKREPPLSVIDVQRAIQDTVSTFRCLDPSSNLLLLSADEPMTSNSRKEGGEEESDPSTFRLDGSCDGRAVKRPRLVWTPQLHRRFVEVVTHLGEKRAVPKTIMKLMNVGGLTRENVASHLQKYRLYLKRMQGTPNEGPLSSVSDHHRFLPASRSSRNIRELLPPPAFPSLPMIPFPAFGLPHHQEYGGLMGSHQPYGASPEQGANWSGGNKGSIFSYRLP</sequence>
<dbReference type="InterPro" id="IPR006447">
    <property type="entry name" value="Myb_dom_plants"/>
</dbReference>
<gene>
    <name evidence="8" type="ORF">HPP92_019841</name>
</gene>
<protein>
    <recommendedName>
        <fullName evidence="7">HTH myb-type domain-containing protein</fullName>
    </recommendedName>
</protein>
<dbReference type="NCBIfam" id="TIGR01557">
    <property type="entry name" value="myb_SHAQKYF"/>
    <property type="match status" value="1"/>
</dbReference>
<dbReference type="FunFam" id="1.10.10.60:FF:000007">
    <property type="entry name" value="Two-component response regulator"/>
    <property type="match status" value="1"/>
</dbReference>
<comment type="caution">
    <text evidence="8">The sequence shown here is derived from an EMBL/GenBank/DDBJ whole genome shotgun (WGS) entry which is preliminary data.</text>
</comment>
<dbReference type="InterPro" id="IPR044841">
    <property type="entry name" value="LUX/BOA-like"/>
</dbReference>
<dbReference type="PANTHER" id="PTHR31442:SF21">
    <property type="entry name" value="TRANSCRIPTION FACTOR BOA-RELATED"/>
    <property type="match status" value="1"/>
</dbReference>